<evidence type="ECO:0000256" key="1">
    <source>
        <dbReference type="ARBA" id="ARBA00004141"/>
    </source>
</evidence>
<evidence type="ECO:0000256" key="3">
    <source>
        <dbReference type="ARBA" id="ARBA00022692"/>
    </source>
</evidence>
<evidence type="ECO:0000256" key="4">
    <source>
        <dbReference type="ARBA" id="ARBA00022725"/>
    </source>
</evidence>
<comment type="subcellular location">
    <subcellularLocation>
        <location evidence="1">Membrane</location>
        <topology evidence="1">Multi-pass membrane protein</topology>
    </subcellularLocation>
</comment>
<evidence type="ECO:0000256" key="10">
    <source>
        <dbReference type="ARBA" id="ARBA00037946"/>
    </source>
</evidence>
<comment type="similarity">
    <text evidence="10">Belongs to the insect chemoreceptor superfamily. Heteromeric odorant receptor channel (TC 1.A.69) family. Or2a subfamily.</text>
</comment>
<evidence type="ECO:0000256" key="2">
    <source>
        <dbReference type="ARBA" id="ARBA00022606"/>
    </source>
</evidence>
<organism evidence="13">
    <name type="scientific">Aulacocentrum confusum</name>
    <dbReference type="NCBI Taxonomy" id="2767324"/>
    <lineage>
        <taxon>Eukaryota</taxon>
        <taxon>Metazoa</taxon>
        <taxon>Ecdysozoa</taxon>
        <taxon>Arthropoda</taxon>
        <taxon>Hexapoda</taxon>
        <taxon>Insecta</taxon>
        <taxon>Pterygota</taxon>
        <taxon>Neoptera</taxon>
        <taxon>Endopterygota</taxon>
        <taxon>Hymenoptera</taxon>
        <taxon>Apocrita</taxon>
        <taxon>Ichneumonoidea</taxon>
        <taxon>Braconidae</taxon>
        <taxon>Macrocentrinae</taxon>
        <taxon>Aulacocentrum</taxon>
    </lineage>
</organism>
<gene>
    <name evidence="13" type="primary">OR80</name>
</gene>
<evidence type="ECO:0000256" key="11">
    <source>
        <dbReference type="ARBA" id="ARBA00038679"/>
    </source>
</evidence>
<evidence type="ECO:0000256" key="5">
    <source>
        <dbReference type="ARBA" id="ARBA00022989"/>
    </source>
</evidence>
<sequence>MARPILAISFTVFQILGLWMPRDEISPYYTWIYHVRTAITLTLIYSFAVTGTVGLVLAHEDIEDLTNNCFMLLSIVVITAKTINVIGSREAIIEMLETFEDSPCLPENREEEKLQEKVDRAVWLNTMIYGVMTEITVLMLTLGTFFQGIPVGTLPFSAWIPWDYSSGLVYWVTYVCQILGVILSANVDIGYDTMVPGMMMQVSAKLEILKHRFTHLADVLGSRDHLNCAEPVDRLKVEQKLIADYVKYHLVIFKLSFFLSPVRGILIDGN</sequence>
<dbReference type="AlphaFoldDB" id="A0A7G8Z999"/>
<evidence type="ECO:0000256" key="8">
    <source>
        <dbReference type="ARBA" id="ARBA00023224"/>
    </source>
</evidence>
<keyword evidence="3 12" id="KW-0812">Transmembrane</keyword>
<accession>A0A7G8Z999</accession>
<keyword evidence="4" id="KW-0552">Olfaction</keyword>
<dbReference type="GO" id="GO:0004984">
    <property type="term" value="F:olfactory receptor activity"/>
    <property type="evidence" value="ECO:0007669"/>
    <property type="project" value="InterPro"/>
</dbReference>
<protein>
    <submittedName>
        <fullName evidence="13">Olfactory receptor 80</fullName>
    </submittedName>
</protein>
<dbReference type="PANTHER" id="PTHR21137">
    <property type="entry name" value="ODORANT RECEPTOR"/>
    <property type="match status" value="1"/>
</dbReference>
<dbReference type="GO" id="GO:0007165">
    <property type="term" value="P:signal transduction"/>
    <property type="evidence" value="ECO:0007669"/>
    <property type="project" value="UniProtKB-KW"/>
</dbReference>
<dbReference type="Pfam" id="PF02949">
    <property type="entry name" value="7tm_6"/>
    <property type="match status" value="1"/>
</dbReference>
<evidence type="ECO:0000313" key="13">
    <source>
        <dbReference type="EMBL" id="QNL15024.1"/>
    </source>
</evidence>
<evidence type="ECO:0000256" key="6">
    <source>
        <dbReference type="ARBA" id="ARBA00023136"/>
    </source>
</evidence>
<dbReference type="GO" id="GO:0005886">
    <property type="term" value="C:plasma membrane"/>
    <property type="evidence" value="ECO:0007669"/>
    <property type="project" value="TreeGrafter"/>
</dbReference>
<proteinExistence type="evidence at transcript level"/>
<comment type="function">
    <text evidence="9">Odorant receptor which mediates acceptance or avoidance behavior, depending on its substrates. The odorant receptor repertoire encodes a large collection of odor stimuli that vary widely in identity, intensity, and duration. May form a complex with Orco to form odorant-sensing units, providing sensitive and prolonged odorant signaling and calcium permeability.</text>
</comment>
<keyword evidence="7 13" id="KW-0675">Receptor</keyword>
<dbReference type="PANTHER" id="PTHR21137:SF37">
    <property type="entry name" value="ODORANT RECEPTOR 46A, ISOFORM B-RELATED"/>
    <property type="match status" value="1"/>
</dbReference>
<evidence type="ECO:0000256" key="7">
    <source>
        <dbReference type="ARBA" id="ARBA00023170"/>
    </source>
</evidence>
<evidence type="ECO:0000256" key="9">
    <source>
        <dbReference type="ARBA" id="ARBA00037764"/>
    </source>
</evidence>
<feature type="transmembrane region" description="Helical" evidence="12">
    <location>
        <begin position="122"/>
        <end position="148"/>
    </location>
</feature>
<keyword evidence="5 12" id="KW-1133">Transmembrane helix</keyword>
<dbReference type="EMBL" id="MT671020">
    <property type="protein sequence ID" value="QNL15024.1"/>
    <property type="molecule type" value="mRNA"/>
</dbReference>
<feature type="transmembrane region" description="Helical" evidence="12">
    <location>
        <begin position="168"/>
        <end position="191"/>
    </location>
</feature>
<keyword evidence="2" id="KW-0716">Sensory transduction</keyword>
<reference evidence="13" key="1">
    <citation type="submission" date="2020-06" db="EMBL/GenBank/DDBJ databases">
        <authorList>
            <person name="Sheng S."/>
        </authorList>
    </citation>
    <scope>NUCLEOTIDE SEQUENCE</scope>
    <source>
        <tissue evidence="13">Antenna</tissue>
    </source>
</reference>
<feature type="transmembrane region" description="Helical" evidence="12">
    <location>
        <begin position="33"/>
        <end position="58"/>
    </location>
</feature>
<dbReference type="InterPro" id="IPR004117">
    <property type="entry name" value="7tm6_olfct_rcpt"/>
</dbReference>
<name>A0A7G8Z999_9HYME</name>
<comment type="subunit">
    <text evidence="11">Interacts with Orco. Complexes exist early in the endomembrane system in olfactory sensory neurons (OSNs), coupling these complexes to the conserved ciliary trafficking pathway.</text>
</comment>
<keyword evidence="6 12" id="KW-0472">Membrane</keyword>
<dbReference type="GO" id="GO:0005549">
    <property type="term" value="F:odorant binding"/>
    <property type="evidence" value="ECO:0007669"/>
    <property type="project" value="InterPro"/>
</dbReference>
<keyword evidence="8" id="KW-0807">Transducer</keyword>
<evidence type="ECO:0000256" key="12">
    <source>
        <dbReference type="SAM" id="Phobius"/>
    </source>
</evidence>